<evidence type="ECO:0000313" key="3">
    <source>
        <dbReference type="Proteomes" id="UP000887159"/>
    </source>
</evidence>
<evidence type="ECO:0000256" key="1">
    <source>
        <dbReference type="SAM" id="MobiDB-lite"/>
    </source>
</evidence>
<feature type="compositionally biased region" description="Polar residues" evidence="1">
    <location>
        <begin position="22"/>
        <end position="38"/>
    </location>
</feature>
<proteinExistence type="predicted"/>
<dbReference type="EMBL" id="BMAU01021310">
    <property type="protein sequence ID" value="GFY12120.1"/>
    <property type="molecule type" value="Genomic_DNA"/>
</dbReference>
<reference evidence="2" key="1">
    <citation type="submission" date="2020-08" db="EMBL/GenBank/DDBJ databases">
        <title>Multicomponent nature underlies the extraordinary mechanical properties of spider dragline silk.</title>
        <authorList>
            <person name="Kono N."/>
            <person name="Nakamura H."/>
            <person name="Mori M."/>
            <person name="Yoshida Y."/>
            <person name="Ohtoshi R."/>
            <person name="Malay A.D."/>
            <person name="Moran D.A.P."/>
            <person name="Tomita M."/>
            <person name="Numata K."/>
            <person name="Arakawa K."/>
        </authorList>
    </citation>
    <scope>NUCLEOTIDE SEQUENCE</scope>
</reference>
<name>A0A8X6SJ14_TRICX</name>
<accession>A0A8X6SJ14</accession>
<protein>
    <submittedName>
        <fullName evidence="2">Uncharacterized protein</fullName>
    </submittedName>
</protein>
<organism evidence="2 3">
    <name type="scientific">Trichonephila clavipes</name>
    <name type="common">Golden silk orbweaver</name>
    <name type="synonym">Nephila clavipes</name>
    <dbReference type="NCBI Taxonomy" id="2585209"/>
    <lineage>
        <taxon>Eukaryota</taxon>
        <taxon>Metazoa</taxon>
        <taxon>Ecdysozoa</taxon>
        <taxon>Arthropoda</taxon>
        <taxon>Chelicerata</taxon>
        <taxon>Arachnida</taxon>
        <taxon>Araneae</taxon>
        <taxon>Araneomorphae</taxon>
        <taxon>Entelegynae</taxon>
        <taxon>Araneoidea</taxon>
        <taxon>Nephilidae</taxon>
        <taxon>Trichonephila</taxon>
    </lineage>
</organism>
<dbReference type="Proteomes" id="UP000887159">
    <property type="component" value="Unassembled WGS sequence"/>
</dbReference>
<dbReference type="AlphaFoldDB" id="A0A8X6SJ14"/>
<keyword evidence="3" id="KW-1185">Reference proteome</keyword>
<evidence type="ECO:0000313" key="2">
    <source>
        <dbReference type="EMBL" id="GFY12120.1"/>
    </source>
</evidence>
<gene>
    <name evidence="2" type="ORF">TNCV_3096741</name>
</gene>
<feature type="region of interest" description="Disordered" evidence="1">
    <location>
        <begin position="1"/>
        <end position="38"/>
    </location>
</feature>
<sequence>MRAIGDGPRNFKRWSRDEDETQLFTPSPNYPTTPTGGRLTSLQINVHRFPTRLELMTCLPRKCPGMEEEATETQEETVPAEN</sequence>
<comment type="caution">
    <text evidence="2">The sequence shown here is derived from an EMBL/GenBank/DDBJ whole genome shotgun (WGS) entry which is preliminary data.</text>
</comment>